<reference evidence="1" key="1">
    <citation type="submission" date="2021-07" db="EMBL/GenBank/DDBJ databases">
        <authorList>
            <person name="Catto M.A."/>
            <person name="Jacobson A."/>
            <person name="Kennedy G."/>
            <person name="Labadie P."/>
            <person name="Hunt B.G."/>
            <person name="Srinivasan R."/>
        </authorList>
    </citation>
    <scope>NUCLEOTIDE SEQUENCE</scope>
    <source>
        <strain evidence="1">PL_HMW_Pooled</strain>
        <tissue evidence="1">Head</tissue>
    </source>
</reference>
<dbReference type="Pfam" id="PF08477">
    <property type="entry name" value="Roc"/>
    <property type="match status" value="1"/>
</dbReference>
<dbReference type="Proteomes" id="UP001219518">
    <property type="component" value="Unassembled WGS sequence"/>
</dbReference>
<organism evidence="1 2">
    <name type="scientific">Frankliniella fusca</name>
    <dbReference type="NCBI Taxonomy" id="407009"/>
    <lineage>
        <taxon>Eukaryota</taxon>
        <taxon>Metazoa</taxon>
        <taxon>Ecdysozoa</taxon>
        <taxon>Arthropoda</taxon>
        <taxon>Hexapoda</taxon>
        <taxon>Insecta</taxon>
        <taxon>Pterygota</taxon>
        <taxon>Neoptera</taxon>
        <taxon>Paraneoptera</taxon>
        <taxon>Thysanoptera</taxon>
        <taxon>Terebrantia</taxon>
        <taxon>Thripoidea</taxon>
        <taxon>Thripidae</taxon>
        <taxon>Frankliniella</taxon>
    </lineage>
</organism>
<accession>A0AAE1LBX2</accession>
<evidence type="ECO:0000313" key="1">
    <source>
        <dbReference type="EMBL" id="KAK3913114.1"/>
    </source>
</evidence>
<evidence type="ECO:0000313" key="2">
    <source>
        <dbReference type="Proteomes" id="UP001219518"/>
    </source>
</evidence>
<gene>
    <name evidence="1" type="ORF">KUF71_022568</name>
</gene>
<dbReference type="Gene3D" id="3.40.50.300">
    <property type="entry name" value="P-loop containing nucleotide triphosphate hydrolases"/>
    <property type="match status" value="1"/>
</dbReference>
<name>A0AAE1LBX2_9NEOP</name>
<comment type="caution">
    <text evidence="1">The sequence shown here is derived from an EMBL/GenBank/DDBJ whole genome shotgun (WGS) entry which is preliminary data.</text>
</comment>
<keyword evidence="2" id="KW-1185">Reference proteome</keyword>
<dbReference type="InterPro" id="IPR027417">
    <property type="entry name" value="P-loop_NTPase"/>
</dbReference>
<dbReference type="SUPFAM" id="SSF52540">
    <property type="entry name" value="P-loop containing nucleoside triphosphate hydrolases"/>
    <property type="match status" value="1"/>
</dbReference>
<protein>
    <submittedName>
        <fullName evidence="1">Intraflagellar transport protein 22-like protein</fullName>
    </submittedName>
</protein>
<dbReference type="AlphaFoldDB" id="A0AAE1LBX2"/>
<dbReference type="EMBL" id="JAHWGI010000309">
    <property type="protein sequence ID" value="KAK3913114.1"/>
    <property type="molecule type" value="Genomic_DNA"/>
</dbReference>
<reference evidence="1" key="2">
    <citation type="journal article" date="2023" name="BMC Genomics">
        <title>Pest status, molecular evolution, and epigenetic factors derived from the genome assembly of Frankliniella fusca, a thysanopteran phytovirus vector.</title>
        <authorList>
            <person name="Catto M.A."/>
            <person name="Labadie P.E."/>
            <person name="Jacobson A.L."/>
            <person name="Kennedy G.G."/>
            <person name="Srinivasan R."/>
            <person name="Hunt B.G."/>
        </authorList>
    </citation>
    <scope>NUCLEOTIDE SEQUENCE</scope>
    <source>
        <strain evidence="1">PL_HMW_Pooled</strain>
    </source>
</reference>
<proteinExistence type="predicted"/>
<sequence length="210" mass="23352">MFFRTPVLVFGKGGKGFPLRMFRLKVIVIGPIQSGKTTISNFLADATESSGGEYHATQGVRILQFESGNLGTNNQALKAEVELWDCSGDHKRFESCWPAFQQGAHGVVLVYDPNTAGHVNELETLFNYFVQQARLDAKNCIILSNPKMSPRSTSVTLSGTFSRIHQTTVNIDENSNKLRSDFNNFLAGLISRMRDTIEQEELNIMNGLSM</sequence>